<feature type="transmembrane region" description="Helical" evidence="1">
    <location>
        <begin position="27"/>
        <end position="52"/>
    </location>
</feature>
<dbReference type="Proteomes" id="UP000000768">
    <property type="component" value="Chromosome 7"/>
</dbReference>
<proteinExistence type="predicted"/>
<keyword evidence="1" id="KW-1133">Transmembrane helix</keyword>
<dbReference type="AlphaFoldDB" id="A0A1B6PIJ2"/>
<reference evidence="2 3" key="1">
    <citation type="journal article" date="2009" name="Nature">
        <title>The Sorghum bicolor genome and the diversification of grasses.</title>
        <authorList>
            <person name="Paterson A.H."/>
            <person name="Bowers J.E."/>
            <person name="Bruggmann R."/>
            <person name="Dubchak I."/>
            <person name="Grimwood J."/>
            <person name="Gundlach H."/>
            <person name="Haberer G."/>
            <person name="Hellsten U."/>
            <person name="Mitros T."/>
            <person name="Poliakov A."/>
            <person name="Schmutz J."/>
            <person name="Spannagl M."/>
            <person name="Tang H."/>
            <person name="Wang X."/>
            <person name="Wicker T."/>
            <person name="Bharti A.K."/>
            <person name="Chapman J."/>
            <person name="Feltus F.A."/>
            <person name="Gowik U."/>
            <person name="Grigoriev I.V."/>
            <person name="Lyons E."/>
            <person name="Maher C.A."/>
            <person name="Martis M."/>
            <person name="Narechania A."/>
            <person name="Otillar R.P."/>
            <person name="Penning B.W."/>
            <person name="Salamov A.A."/>
            <person name="Wang Y."/>
            <person name="Zhang L."/>
            <person name="Carpita N.C."/>
            <person name="Freeling M."/>
            <person name="Gingle A.R."/>
            <person name="Hash C.T."/>
            <person name="Keller B."/>
            <person name="Klein P."/>
            <person name="Kresovich S."/>
            <person name="McCann M.C."/>
            <person name="Ming R."/>
            <person name="Peterson D.G."/>
            <person name="Mehboob-ur-Rahman"/>
            <person name="Ware D."/>
            <person name="Westhoff P."/>
            <person name="Mayer K.F."/>
            <person name="Messing J."/>
            <person name="Rokhsar D.S."/>
        </authorList>
    </citation>
    <scope>NUCLEOTIDE SEQUENCE [LARGE SCALE GENOMIC DNA]</scope>
    <source>
        <strain evidence="3">cv. BTx623</strain>
    </source>
</reference>
<evidence type="ECO:0000313" key="3">
    <source>
        <dbReference type="Proteomes" id="UP000000768"/>
    </source>
</evidence>
<organism evidence="2 3">
    <name type="scientific">Sorghum bicolor</name>
    <name type="common">Sorghum</name>
    <name type="synonym">Sorghum vulgare</name>
    <dbReference type="NCBI Taxonomy" id="4558"/>
    <lineage>
        <taxon>Eukaryota</taxon>
        <taxon>Viridiplantae</taxon>
        <taxon>Streptophyta</taxon>
        <taxon>Embryophyta</taxon>
        <taxon>Tracheophyta</taxon>
        <taxon>Spermatophyta</taxon>
        <taxon>Magnoliopsida</taxon>
        <taxon>Liliopsida</taxon>
        <taxon>Poales</taxon>
        <taxon>Poaceae</taxon>
        <taxon>PACMAD clade</taxon>
        <taxon>Panicoideae</taxon>
        <taxon>Andropogonodae</taxon>
        <taxon>Andropogoneae</taxon>
        <taxon>Sorghinae</taxon>
        <taxon>Sorghum</taxon>
    </lineage>
</organism>
<protein>
    <submittedName>
        <fullName evidence="2">Uncharacterized protein</fullName>
    </submittedName>
</protein>
<sequence>MEGDPRPSSTTALCKKYSKFFLKYMNAIYGCMFIYIILAGPMLFLILIFAIVEGDICLQLVTNKTYAALSSKKKTYAAHGEIALASGKKIEFSWVQMTVRYS</sequence>
<dbReference type="InParanoid" id="A0A1B6PIJ2"/>
<keyword evidence="3" id="KW-1185">Reference proteome</keyword>
<keyword evidence="1" id="KW-0812">Transmembrane</keyword>
<accession>A0A1B6PIJ2</accession>
<name>A0A1B6PIJ2_SORBI</name>
<dbReference type="Gramene" id="KXG25503">
    <property type="protein sequence ID" value="KXG25503"/>
    <property type="gene ID" value="SORBI_3007G189700"/>
</dbReference>
<reference evidence="3" key="2">
    <citation type="journal article" date="2018" name="Plant J.">
        <title>The Sorghum bicolor reference genome: improved assembly, gene annotations, a transcriptome atlas, and signatures of genome organization.</title>
        <authorList>
            <person name="McCormick R.F."/>
            <person name="Truong S.K."/>
            <person name="Sreedasyam A."/>
            <person name="Jenkins J."/>
            <person name="Shu S."/>
            <person name="Sims D."/>
            <person name="Kennedy M."/>
            <person name="Amirebrahimi M."/>
            <person name="Weers B.D."/>
            <person name="McKinley B."/>
            <person name="Mattison A."/>
            <person name="Morishige D.T."/>
            <person name="Grimwood J."/>
            <person name="Schmutz J."/>
            <person name="Mullet J.E."/>
        </authorList>
    </citation>
    <scope>NUCLEOTIDE SEQUENCE [LARGE SCALE GENOMIC DNA]</scope>
    <source>
        <strain evidence="3">cv. BTx623</strain>
    </source>
</reference>
<evidence type="ECO:0000256" key="1">
    <source>
        <dbReference type="SAM" id="Phobius"/>
    </source>
</evidence>
<keyword evidence="1" id="KW-0472">Membrane</keyword>
<gene>
    <name evidence="2" type="ORF">SORBI_3007G189700</name>
</gene>
<evidence type="ECO:0000313" key="2">
    <source>
        <dbReference type="EMBL" id="KXG25503.1"/>
    </source>
</evidence>
<dbReference type="EMBL" id="CM000766">
    <property type="protein sequence ID" value="KXG25503.1"/>
    <property type="molecule type" value="Genomic_DNA"/>
</dbReference>